<keyword evidence="1" id="KW-0325">Glycoprotein</keyword>
<dbReference type="InterPro" id="IPR050309">
    <property type="entry name" value="Type-B_Carboxylest/Lipase"/>
</dbReference>
<dbReference type="Gene3D" id="3.40.50.1820">
    <property type="entry name" value="alpha/beta hydrolase"/>
    <property type="match status" value="1"/>
</dbReference>
<evidence type="ECO:0000313" key="4">
    <source>
        <dbReference type="Proteomes" id="UP000015102"/>
    </source>
</evidence>
<dbReference type="PANTHER" id="PTHR11559">
    <property type="entry name" value="CARBOXYLESTERASE"/>
    <property type="match status" value="1"/>
</dbReference>
<feature type="domain" description="Carboxylesterase type B" evidence="2">
    <location>
        <begin position="76"/>
        <end position="336"/>
    </location>
</feature>
<feature type="domain" description="Carboxylesterase type B" evidence="2">
    <location>
        <begin position="40"/>
        <end position="75"/>
    </location>
</feature>
<dbReference type="AlphaFoldDB" id="T1GI90"/>
<keyword evidence="4" id="KW-1185">Reference proteome</keyword>
<reference evidence="3" key="2">
    <citation type="submission" date="2015-06" db="UniProtKB">
        <authorList>
            <consortium name="EnsemblMetazoa"/>
        </authorList>
    </citation>
    <scope>IDENTIFICATION</scope>
</reference>
<dbReference type="STRING" id="36166.T1GI90"/>
<dbReference type="HOGENOM" id="CLU_812073_0_0_1"/>
<reference evidence="4" key="1">
    <citation type="submission" date="2013-02" db="EMBL/GenBank/DDBJ databases">
        <authorList>
            <person name="Hughes D."/>
        </authorList>
    </citation>
    <scope>NUCLEOTIDE SEQUENCE</scope>
    <source>
        <strain>Durham</strain>
        <strain evidence="4">NC isolate 2 -- Noor lab</strain>
    </source>
</reference>
<sequence length="342" mass="37726">MTPIVSTTKHCSETSNWMSAMGLTCADKNMENYKDGTDFTLTTALGKVKGTYLTSTAGNTFYAFRGIPYANPPVDGPMCPQPYSEESDISEDCLRLNVYTRELPSTSRPNVKKPVIIYIHPGGFYSLSGQSKNFAGPQYMMDRNVVLVTFNYRLGTLGFLSSNTKEAPGNAGFKDQVLVLKWVKLHINKFGGDPNSVTLLGYGAGGIGASLHLVSPMSRNLFHKAIIMSGATTAQWRIPSAQISLLKKQARLVNCTDPSIHNMVTCLKSTSYLQLANSLRFLFDFGEGIPFLLWKPVIESDFGQERFLIEDPVDSFKNGNFMKIPIISGITRDEFVGPAIRK</sequence>
<proteinExistence type="predicted"/>
<evidence type="ECO:0000256" key="1">
    <source>
        <dbReference type="ARBA" id="ARBA00023180"/>
    </source>
</evidence>
<dbReference type="EnsemblMetazoa" id="MESCA003159-RA">
    <property type="protein sequence ID" value="MESCA003159-PA"/>
    <property type="gene ID" value="MESCA003159"/>
</dbReference>
<organism evidence="3 4">
    <name type="scientific">Megaselia scalaris</name>
    <name type="common">Humpbacked fly</name>
    <name type="synonym">Phora scalaris</name>
    <dbReference type="NCBI Taxonomy" id="36166"/>
    <lineage>
        <taxon>Eukaryota</taxon>
        <taxon>Metazoa</taxon>
        <taxon>Ecdysozoa</taxon>
        <taxon>Arthropoda</taxon>
        <taxon>Hexapoda</taxon>
        <taxon>Insecta</taxon>
        <taxon>Pterygota</taxon>
        <taxon>Neoptera</taxon>
        <taxon>Endopterygota</taxon>
        <taxon>Diptera</taxon>
        <taxon>Brachycera</taxon>
        <taxon>Muscomorpha</taxon>
        <taxon>Platypezoidea</taxon>
        <taxon>Phoridae</taxon>
        <taxon>Megaseliini</taxon>
        <taxon>Megaselia</taxon>
    </lineage>
</organism>
<evidence type="ECO:0000313" key="3">
    <source>
        <dbReference type="EnsemblMetazoa" id="MESCA003159-PA"/>
    </source>
</evidence>
<dbReference type="OMA" id="REITFTW"/>
<accession>T1GI90</accession>
<dbReference type="EMBL" id="CAQQ02187181">
    <property type="status" value="NOT_ANNOTATED_CDS"/>
    <property type="molecule type" value="Genomic_DNA"/>
</dbReference>
<evidence type="ECO:0000259" key="2">
    <source>
        <dbReference type="Pfam" id="PF00135"/>
    </source>
</evidence>
<dbReference type="InterPro" id="IPR029058">
    <property type="entry name" value="AB_hydrolase_fold"/>
</dbReference>
<dbReference type="Pfam" id="PF00135">
    <property type="entry name" value="COesterase"/>
    <property type="match status" value="2"/>
</dbReference>
<dbReference type="Proteomes" id="UP000015102">
    <property type="component" value="Unassembled WGS sequence"/>
</dbReference>
<dbReference type="InterPro" id="IPR002018">
    <property type="entry name" value="CarbesteraseB"/>
</dbReference>
<name>T1GI90_MEGSC</name>
<dbReference type="SUPFAM" id="SSF53474">
    <property type="entry name" value="alpha/beta-Hydrolases"/>
    <property type="match status" value="1"/>
</dbReference>
<protein>
    <recommendedName>
        <fullName evidence="2">Carboxylesterase type B domain-containing protein</fullName>
    </recommendedName>
</protein>